<dbReference type="InterPro" id="IPR058512">
    <property type="entry name" value="DUF8199"/>
</dbReference>
<evidence type="ECO:0000313" key="2">
    <source>
        <dbReference type="Proteomes" id="UP000184462"/>
    </source>
</evidence>
<name>A0A1M4VS39_9FLAO</name>
<dbReference type="Proteomes" id="UP000184462">
    <property type="component" value="Unassembled WGS sequence"/>
</dbReference>
<dbReference type="AlphaFoldDB" id="A0A1M4VS39"/>
<protein>
    <submittedName>
        <fullName evidence="1">Uncharacterized protein</fullName>
    </submittedName>
</protein>
<sequence>MKKGLSQILSVLMAIVVLVSTMSMTVSTHYCGNILVDKTIMKPAQKCAMHDATSQHENEDKHNSCCDDEVKIIKGQDQLKLQSTDFELPQPIFVQALVYTFFVKPVLQTDTNPNSYEYPPPLYQGDFQALYQVYLI</sequence>
<dbReference type="Pfam" id="PF26622">
    <property type="entry name" value="DUF8199"/>
    <property type="match status" value="1"/>
</dbReference>
<keyword evidence="2" id="KW-1185">Reference proteome</keyword>
<reference evidence="1 2" key="1">
    <citation type="submission" date="2016-11" db="EMBL/GenBank/DDBJ databases">
        <authorList>
            <person name="Jaros S."/>
            <person name="Januszkiewicz K."/>
            <person name="Wedrychowicz H."/>
        </authorList>
    </citation>
    <scope>NUCLEOTIDE SEQUENCE [LARGE SCALE GENOMIC DNA]</scope>
    <source>
        <strain evidence="1 2">DSM 25661</strain>
    </source>
</reference>
<evidence type="ECO:0000313" key="1">
    <source>
        <dbReference type="EMBL" id="SHE71941.1"/>
    </source>
</evidence>
<accession>A0A1M4VS39</accession>
<proteinExistence type="predicted"/>
<dbReference type="STRING" id="1155689.SAMN05444278_104202"/>
<dbReference type="InterPro" id="IPR058060">
    <property type="entry name" value="HYC_CC_PP"/>
</dbReference>
<dbReference type="OrthoDB" id="1493875at2"/>
<dbReference type="RefSeq" id="WP_073192906.1">
    <property type="nucleotide sequence ID" value="NZ_FQTW01000004.1"/>
</dbReference>
<gene>
    <name evidence="1" type="ORF">SAMN05444278_104202</name>
</gene>
<dbReference type="NCBIfam" id="NF047658">
    <property type="entry name" value="HYC_CC_PP"/>
    <property type="match status" value="1"/>
</dbReference>
<dbReference type="EMBL" id="FQTW01000004">
    <property type="protein sequence ID" value="SHE71941.1"/>
    <property type="molecule type" value="Genomic_DNA"/>
</dbReference>
<organism evidence="1 2">
    <name type="scientific">Psychroflexus salarius</name>
    <dbReference type="NCBI Taxonomy" id="1155689"/>
    <lineage>
        <taxon>Bacteria</taxon>
        <taxon>Pseudomonadati</taxon>
        <taxon>Bacteroidota</taxon>
        <taxon>Flavobacteriia</taxon>
        <taxon>Flavobacteriales</taxon>
        <taxon>Flavobacteriaceae</taxon>
        <taxon>Psychroflexus</taxon>
    </lineage>
</organism>